<dbReference type="EMBL" id="CM045758">
    <property type="protein sequence ID" value="KAI8031717.1"/>
    <property type="molecule type" value="Genomic_DNA"/>
</dbReference>
<gene>
    <name evidence="1" type="ORF">LOK49_LG01G03045</name>
</gene>
<evidence type="ECO:0000313" key="1">
    <source>
        <dbReference type="EMBL" id="KAI8031717.1"/>
    </source>
</evidence>
<organism evidence="1 2">
    <name type="scientific">Camellia lanceoleosa</name>
    <dbReference type="NCBI Taxonomy" id="1840588"/>
    <lineage>
        <taxon>Eukaryota</taxon>
        <taxon>Viridiplantae</taxon>
        <taxon>Streptophyta</taxon>
        <taxon>Embryophyta</taxon>
        <taxon>Tracheophyta</taxon>
        <taxon>Spermatophyta</taxon>
        <taxon>Magnoliopsida</taxon>
        <taxon>eudicotyledons</taxon>
        <taxon>Gunneridae</taxon>
        <taxon>Pentapetalae</taxon>
        <taxon>asterids</taxon>
        <taxon>Ericales</taxon>
        <taxon>Theaceae</taxon>
        <taxon>Camellia</taxon>
    </lineage>
</organism>
<name>A0ACC0J1Z2_9ERIC</name>
<reference evidence="1 2" key="1">
    <citation type="journal article" date="2022" name="Plant J.">
        <title>Chromosome-level genome of Camellia lanceoleosa provides a valuable resource for understanding genome evolution and self-incompatibility.</title>
        <authorList>
            <person name="Gong W."/>
            <person name="Xiao S."/>
            <person name="Wang L."/>
            <person name="Liao Z."/>
            <person name="Chang Y."/>
            <person name="Mo W."/>
            <person name="Hu G."/>
            <person name="Li W."/>
            <person name="Zhao G."/>
            <person name="Zhu H."/>
            <person name="Hu X."/>
            <person name="Ji K."/>
            <person name="Xiang X."/>
            <person name="Song Q."/>
            <person name="Yuan D."/>
            <person name="Jin S."/>
            <person name="Zhang L."/>
        </authorList>
    </citation>
    <scope>NUCLEOTIDE SEQUENCE [LARGE SCALE GENOMIC DNA]</scope>
    <source>
        <strain evidence="1">SQ_2022a</strain>
    </source>
</reference>
<accession>A0ACC0J1Z2</accession>
<dbReference type="Proteomes" id="UP001060215">
    <property type="component" value="Chromosome 1"/>
</dbReference>
<evidence type="ECO:0000313" key="2">
    <source>
        <dbReference type="Proteomes" id="UP001060215"/>
    </source>
</evidence>
<proteinExistence type="predicted"/>
<sequence length="357" mass="40009">MEQIVIRFQIAIAMTMVTGESTLHLVLSLRGGIIEPSLMALARKYNQDKMICRKKFNFGSCASAGYFIKEEVQFLRLAMGHENESLDEFVEAHKTCLNDIMYFPTRNGYGLSSVARNMEKLVLCMRAGKLWSQIEATFRQMDTAGTELECFHALQKQEQLAASHRINGLWEEVQKQKELERTLQKRYGDLVAKKERIQSLMDAFRVQEEIAAKNRALELANAAANESAEPPADEIPILEIDAAQVQANASPKQDMDADGVVEYATPVVDVSSSDIMPSVSADDATQLKSVDENHSSDIPDQNFLCRMLMDTDLGVTQQDYVRTAQGSGRVLVSLINVLLDQAKIEYGKLQLEIHRDI</sequence>
<protein>
    <submittedName>
        <fullName evidence="1">Cell division cycle 5-like protein</fullName>
    </submittedName>
</protein>
<comment type="caution">
    <text evidence="1">The sequence shown here is derived from an EMBL/GenBank/DDBJ whole genome shotgun (WGS) entry which is preliminary data.</text>
</comment>
<keyword evidence="2" id="KW-1185">Reference proteome</keyword>